<feature type="non-terminal residue" evidence="1">
    <location>
        <position position="89"/>
    </location>
</feature>
<evidence type="ECO:0000313" key="1">
    <source>
        <dbReference type="EMBL" id="KAF6763563.1"/>
    </source>
</evidence>
<sequence>MGFKATDDFAAGYEILESGKLAAFISRSRVYCERLREHGYGDKETTSSAVDLAEELTDELEELEDQEIDAPRLRMVSVEGALYVMETPN</sequence>
<name>A0A8H6MBX5_9AGAR</name>
<proteinExistence type="predicted"/>
<protein>
    <submittedName>
        <fullName evidence="1">Uncharacterized protein</fullName>
    </submittedName>
</protein>
<dbReference type="OrthoDB" id="3266963at2759"/>
<comment type="caution">
    <text evidence="1">The sequence shown here is derived from an EMBL/GenBank/DDBJ whole genome shotgun (WGS) entry which is preliminary data.</text>
</comment>
<keyword evidence="2" id="KW-1185">Reference proteome</keyword>
<organism evidence="1 2">
    <name type="scientific">Ephemerocybe angulata</name>
    <dbReference type="NCBI Taxonomy" id="980116"/>
    <lineage>
        <taxon>Eukaryota</taxon>
        <taxon>Fungi</taxon>
        <taxon>Dikarya</taxon>
        <taxon>Basidiomycota</taxon>
        <taxon>Agaricomycotina</taxon>
        <taxon>Agaricomycetes</taxon>
        <taxon>Agaricomycetidae</taxon>
        <taxon>Agaricales</taxon>
        <taxon>Agaricineae</taxon>
        <taxon>Psathyrellaceae</taxon>
        <taxon>Ephemerocybe</taxon>
    </lineage>
</organism>
<evidence type="ECO:0000313" key="2">
    <source>
        <dbReference type="Proteomes" id="UP000521943"/>
    </source>
</evidence>
<reference evidence="1 2" key="1">
    <citation type="submission" date="2020-07" db="EMBL/GenBank/DDBJ databases">
        <title>Comparative genomics of pyrophilous fungi reveals a link between fire events and developmental genes.</title>
        <authorList>
            <consortium name="DOE Joint Genome Institute"/>
            <person name="Steindorff A.S."/>
            <person name="Carver A."/>
            <person name="Calhoun S."/>
            <person name="Stillman K."/>
            <person name="Liu H."/>
            <person name="Lipzen A."/>
            <person name="Pangilinan J."/>
            <person name="Labutti K."/>
            <person name="Bruns T.D."/>
            <person name="Grigoriev I.V."/>
        </authorList>
    </citation>
    <scope>NUCLEOTIDE SEQUENCE [LARGE SCALE GENOMIC DNA]</scope>
    <source>
        <strain evidence="1 2">CBS 144469</strain>
    </source>
</reference>
<dbReference type="AlphaFoldDB" id="A0A8H6MBX5"/>
<accession>A0A8H6MBX5</accession>
<gene>
    <name evidence="1" type="ORF">DFP72DRAFT_872672</name>
</gene>
<dbReference type="EMBL" id="JACGCI010000005">
    <property type="protein sequence ID" value="KAF6763563.1"/>
    <property type="molecule type" value="Genomic_DNA"/>
</dbReference>
<dbReference type="Proteomes" id="UP000521943">
    <property type="component" value="Unassembled WGS sequence"/>
</dbReference>